<evidence type="ECO:0000256" key="1">
    <source>
        <dbReference type="ARBA" id="ARBA00001946"/>
    </source>
</evidence>
<dbReference type="EMBL" id="DVGC01000013">
    <property type="protein sequence ID" value="HIR04874.1"/>
    <property type="molecule type" value="Genomic_DNA"/>
</dbReference>
<dbReference type="CDD" id="cd05398">
    <property type="entry name" value="NT_ClassII-CCAase"/>
    <property type="match status" value="1"/>
</dbReference>
<reference evidence="13" key="1">
    <citation type="submission" date="2020-10" db="EMBL/GenBank/DDBJ databases">
        <authorList>
            <person name="Gilroy R."/>
        </authorList>
    </citation>
    <scope>NUCLEOTIDE SEQUENCE</scope>
    <source>
        <strain evidence="13">CHK180-2868</strain>
    </source>
</reference>
<name>A0A9D1D5R3_9FIRM</name>
<dbReference type="GO" id="GO:0000166">
    <property type="term" value="F:nucleotide binding"/>
    <property type="evidence" value="ECO:0007669"/>
    <property type="project" value="UniProtKB-KW"/>
</dbReference>
<dbReference type="Gene3D" id="3.30.460.10">
    <property type="entry name" value="Beta Polymerase, domain 2"/>
    <property type="match status" value="1"/>
</dbReference>
<evidence type="ECO:0000256" key="5">
    <source>
        <dbReference type="ARBA" id="ARBA00022723"/>
    </source>
</evidence>
<keyword evidence="3" id="KW-0819">tRNA processing</keyword>
<evidence type="ECO:0000259" key="10">
    <source>
        <dbReference type="Pfam" id="PF01743"/>
    </source>
</evidence>
<evidence type="ECO:0000256" key="4">
    <source>
        <dbReference type="ARBA" id="ARBA00022695"/>
    </source>
</evidence>
<dbReference type="InterPro" id="IPR043519">
    <property type="entry name" value="NT_sf"/>
</dbReference>
<dbReference type="Gene3D" id="1.10.3090.10">
    <property type="entry name" value="cca-adding enzyme, domain 2"/>
    <property type="match status" value="1"/>
</dbReference>
<dbReference type="GO" id="GO:0000049">
    <property type="term" value="F:tRNA binding"/>
    <property type="evidence" value="ECO:0007669"/>
    <property type="project" value="TreeGrafter"/>
</dbReference>
<dbReference type="AlphaFoldDB" id="A0A9D1D5R3"/>
<dbReference type="Pfam" id="PF13735">
    <property type="entry name" value="tRNA_NucTran2_2"/>
    <property type="match status" value="1"/>
</dbReference>
<comment type="caution">
    <text evidence="13">The sequence shown here is derived from an EMBL/GenBank/DDBJ whole genome shotgun (WGS) entry which is preliminary data.</text>
</comment>
<reference evidence="13" key="2">
    <citation type="journal article" date="2021" name="PeerJ">
        <title>Extensive microbial diversity within the chicken gut microbiome revealed by metagenomics and culture.</title>
        <authorList>
            <person name="Gilroy R."/>
            <person name="Ravi A."/>
            <person name="Getino M."/>
            <person name="Pursley I."/>
            <person name="Horton D.L."/>
            <person name="Alikhan N.F."/>
            <person name="Baker D."/>
            <person name="Gharbi K."/>
            <person name="Hall N."/>
            <person name="Watson M."/>
            <person name="Adriaenssens E.M."/>
            <person name="Foster-Nyarko E."/>
            <person name="Jarju S."/>
            <person name="Secka A."/>
            <person name="Antonio M."/>
            <person name="Oren A."/>
            <person name="Chaudhuri R.R."/>
            <person name="La Ragione R."/>
            <person name="Hildebrand F."/>
            <person name="Pallen M.J."/>
        </authorList>
    </citation>
    <scope>NUCLEOTIDE SEQUENCE</scope>
    <source>
        <strain evidence="13">CHK180-2868</strain>
    </source>
</reference>
<evidence type="ECO:0000256" key="9">
    <source>
        <dbReference type="RuleBase" id="RU003953"/>
    </source>
</evidence>
<dbReference type="GO" id="GO:0004810">
    <property type="term" value="F:CCA tRNA nucleotidyltransferase activity"/>
    <property type="evidence" value="ECO:0007669"/>
    <property type="project" value="UniProtKB-EC"/>
</dbReference>
<protein>
    <submittedName>
        <fullName evidence="13">CCA tRNA nucleotidyltransferase</fullName>
        <ecNumber evidence="13">2.7.7.72</ecNumber>
    </submittedName>
</protein>
<evidence type="ECO:0000256" key="6">
    <source>
        <dbReference type="ARBA" id="ARBA00022741"/>
    </source>
</evidence>
<evidence type="ECO:0000256" key="3">
    <source>
        <dbReference type="ARBA" id="ARBA00022694"/>
    </source>
</evidence>
<evidence type="ECO:0000259" key="11">
    <source>
        <dbReference type="Pfam" id="PF12627"/>
    </source>
</evidence>
<keyword evidence="4 13" id="KW-0548">Nucleotidyltransferase</keyword>
<dbReference type="SUPFAM" id="SSF81301">
    <property type="entry name" value="Nucleotidyltransferase"/>
    <property type="match status" value="1"/>
</dbReference>
<dbReference type="InterPro" id="IPR002646">
    <property type="entry name" value="PolA_pol_head_dom"/>
</dbReference>
<organism evidence="13 14">
    <name type="scientific">Candidatus Copromonas faecavium</name>
    <name type="common">nom. illeg.</name>
    <dbReference type="NCBI Taxonomy" id="2840740"/>
    <lineage>
        <taxon>Bacteria</taxon>
        <taxon>Bacillati</taxon>
        <taxon>Bacillota</taxon>
        <taxon>Clostridia</taxon>
        <taxon>Lachnospirales</taxon>
        <taxon>Lachnospiraceae</taxon>
        <taxon>Candidatus Copromonas (nom. illeg.)</taxon>
    </lineage>
</organism>
<gene>
    <name evidence="13" type="ORF">IAB28_02785</name>
</gene>
<dbReference type="InterPro" id="IPR050264">
    <property type="entry name" value="Bact_CCA-adding_enz_type3_sf"/>
</dbReference>
<keyword evidence="8 9" id="KW-0694">RNA-binding</keyword>
<evidence type="ECO:0000256" key="8">
    <source>
        <dbReference type="ARBA" id="ARBA00022884"/>
    </source>
</evidence>
<dbReference type="PANTHER" id="PTHR46173">
    <property type="entry name" value="CCA TRNA NUCLEOTIDYLTRANSFERASE 1, MITOCHONDRIAL"/>
    <property type="match status" value="1"/>
</dbReference>
<feature type="domain" description="Poly A polymerase head" evidence="10">
    <location>
        <begin position="24"/>
        <end position="143"/>
    </location>
</feature>
<comment type="similarity">
    <text evidence="9">Belongs to the tRNA nucleotidyltransferase/poly(A) polymerase family.</text>
</comment>
<proteinExistence type="inferred from homology"/>
<sequence length="406" mass="45306">MKMTMPGEVEWIIGRIREHGYEAFAVGGCVRDTLLGRKPEDWDITTSARPEAVKAMFPRTVDTGLKHGTVTIIKNKKGYEVTTYRIDGEYLDGRHPDSVEFTANLTEDLKRRDFTINAMAYSHETGIVDEFGGMEDLKNGVIRCVGLAKDRFSEDALRLLRAIRFSAQLDFAIEKETYQAIYEIAPNLLKVSRERVQTELTKLLLSAHPERILLTEETGLSSYVAPGFPEALKEPEGAAWYGAIASLPAEKSMRWAGLLRHRMPKQAAETLKALKLDNETIGNVQKMLEGAQMPLPLEKPEIRRMMSRLTPYQMEGALNLKAMDGDKTAPEIRKLWNEILEAGDCVSLKALAVGGKDLIEAGIERGPVLGETLNRLLEAVLKKPELNTRETLLKMAGERAEGPEAL</sequence>
<dbReference type="Pfam" id="PF12627">
    <property type="entry name" value="PolyA_pol_RNAbd"/>
    <property type="match status" value="1"/>
</dbReference>
<dbReference type="InterPro" id="IPR032828">
    <property type="entry name" value="PolyA_RNA-bd"/>
</dbReference>
<keyword evidence="2 9" id="KW-0808">Transferase</keyword>
<dbReference type="GO" id="GO:0008033">
    <property type="term" value="P:tRNA processing"/>
    <property type="evidence" value="ECO:0007669"/>
    <property type="project" value="UniProtKB-KW"/>
</dbReference>
<dbReference type="NCBIfam" id="NF009814">
    <property type="entry name" value="PRK13299.1"/>
    <property type="match status" value="1"/>
</dbReference>
<keyword evidence="7" id="KW-0460">Magnesium</keyword>
<dbReference type="GO" id="GO:0046872">
    <property type="term" value="F:metal ion binding"/>
    <property type="evidence" value="ECO:0007669"/>
    <property type="project" value="UniProtKB-KW"/>
</dbReference>
<accession>A0A9D1D5R3</accession>
<keyword evidence="6" id="KW-0547">Nucleotide-binding</keyword>
<evidence type="ECO:0000313" key="13">
    <source>
        <dbReference type="EMBL" id="HIR04874.1"/>
    </source>
</evidence>
<comment type="cofactor">
    <cofactor evidence="1">
        <name>Mg(2+)</name>
        <dbReference type="ChEBI" id="CHEBI:18420"/>
    </cofactor>
</comment>
<feature type="domain" description="tRNA nucleotidyltransferase/poly(A) polymerase RNA and SrmB- binding" evidence="11">
    <location>
        <begin position="170"/>
        <end position="228"/>
    </location>
</feature>
<evidence type="ECO:0000256" key="2">
    <source>
        <dbReference type="ARBA" id="ARBA00022679"/>
    </source>
</evidence>
<dbReference type="PANTHER" id="PTHR46173:SF1">
    <property type="entry name" value="CCA TRNA NUCLEOTIDYLTRANSFERASE 1, MITOCHONDRIAL"/>
    <property type="match status" value="1"/>
</dbReference>
<evidence type="ECO:0000256" key="7">
    <source>
        <dbReference type="ARBA" id="ARBA00022842"/>
    </source>
</evidence>
<dbReference type="EC" id="2.7.7.72" evidence="13"/>
<dbReference type="Pfam" id="PF01743">
    <property type="entry name" value="PolyA_pol"/>
    <property type="match status" value="1"/>
</dbReference>
<evidence type="ECO:0000313" key="14">
    <source>
        <dbReference type="Proteomes" id="UP000824250"/>
    </source>
</evidence>
<dbReference type="SUPFAM" id="SSF81891">
    <property type="entry name" value="Poly A polymerase C-terminal region-like"/>
    <property type="match status" value="1"/>
</dbReference>
<keyword evidence="5" id="KW-0479">Metal-binding</keyword>
<feature type="domain" description="CCA-adding enzyme C-terminal" evidence="12">
    <location>
        <begin position="254"/>
        <end position="396"/>
    </location>
</feature>
<dbReference type="Proteomes" id="UP000824250">
    <property type="component" value="Unassembled WGS sequence"/>
</dbReference>
<dbReference type="InterPro" id="IPR032810">
    <property type="entry name" value="CCA-adding_enz_C"/>
</dbReference>
<evidence type="ECO:0000259" key="12">
    <source>
        <dbReference type="Pfam" id="PF13735"/>
    </source>
</evidence>
<dbReference type="Gene3D" id="1.10.246.80">
    <property type="match status" value="1"/>
</dbReference>